<dbReference type="Pfam" id="PF01494">
    <property type="entry name" value="FAD_binding_3"/>
    <property type="match status" value="1"/>
</dbReference>
<dbReference type="InterPro" id="IPR036188">
    <property type="entry name" value="FAD/NAD-bd_sf"/>
</dbReference>
<dbReference type="GO" id="GO:0004497">
    <property type="term" value="F:monooxygenase activity"/>
    <property type="evidence" value="ECO:0007669"/>
    <property type="project" value="UniProtKB-KW"/>
</dbReference>
<organism evidence="2 3">
    <name type="scientific">Catenulispora subtropica</name>
    <dbReference type="NCBI Taxonomy" id="450798"/>
    <lineage>
        <taxon>Bacteria</taxon>
        <taxon>Bacillati</taxon>
        <taxon>Actinomycetota</taxon>
        <taxon>Actinomycetes</taxon>
        <taxon>Catenulisporales</taxon>
        <taxon>Catenulisporaceae</taxon>
        <taxon>Catenulispora</taxon>
    </lineage>
</organism>
<dbReference type="SUPFAM" id="SSF51905">
    <property type="entry name" value="FAD/NAD(P)-binding domain"/>
    <property type="match status" value="1"/>
</dbReference>
<dbReference type="RefSeq" id="WP_344656436.1">
    <property type="nucleotide sequence ID" value="NZ_BAAAQM010000007.1"/>
</dbReference>
<dbReference type="Proteomes" id="UP001499854">
    <property type="component" value="Unassembled WGS sequence"/>
</dbReference>
<evidence type="ECO:0000259" key="1">
    <source>
        <dbReference type="Pfam" id="PF01494"/>
    </source>
</evidence>
<evidence type="ECO:0000313" key="2">
    <source>
        <dbReference type="EMBL" id="GAA1961391.1"/>
    </source>
</evidence>
<dbReference type="InterPro" id="IPR002938">
    <property type="entry name" value="FAD-bd"/>
</dbReference>
<comment type="caution">
    <text evidence="2">The sequence shown here is derived from an EMBL/GenBank/DDBJ whole genome shotgun (WGS) entry which is preliminary data.</text>
</comment>
<dbReference type="PANTHER" id="PTHR43422:SF3">
    <property type="entry name" value="THIAMINE THIAZOLE SYNTHASE"/>
    <property type="match status" value="1"/>
</dbReference>
<proteinExistence type="predicted"/>
<dbReference type="EMBL" id="BAAAQM010000007">
    <property type="protein sequence ID" value="GAA1961391.1"/>
    <property type="molecule type" value="Genomic_DNA"/>
</dbReference>
<keyword evidence="2" id="KW-0560">Oxidoreductase</keyword>
<dbReference type="Gene3D" id="3.50.50.60">
    <property type="entry name" value="FAD/NAD(P)-binding domain"/>
    <property type="match status" value="1"/>
</dbReference>
<dbReference type="PANTHER" id="PTHR43422">
    <property type="entry name" value="THIAMINE THIAZOLE SYNTHASE"/>
    <property type="match status" value="1"/>
</dbReference>
<gene>
    <name evidence="2" type="ORF">GCM10009838_17460</name>
</gene>
<accession>A0ABN2R0C1</accession>
<sequence>MPHRRGDHAVVLGASMAGLLAARVLSESFERVTVVERDVLPTGAEHRRGVPQSRHVHVLLARGASILDDLFPGFLAEAVAAGAPLTDALGRVRLLLSGHRLLQTDVGLHSLLCGRPLLESLVRNRVRALTGVGLVEGCDVVGLAATANGRRVTGVRIRADGGAEETVEADLVVDATGRGTRAPLWLEQLGHGRPTVDKVRVGLGYATRTYRLPDGAMGKDQLILTNATPGNQRAAVLSEQENGLARLTLAGMLGDRPPTDPRAFDAFTASLHFPDIFEAVRDAEPVDDPVPFQYPANVRHRFERMRSFPDGFLLLGDAVSAFNPVYGQGMTSAAMQAEAMRSVLADGRALTWRPYFRALARAVDPPWQISAGGDLAFPEVDGHRTPAVRMINAYLPRVHEAAAHDVRMAVAFIRVGSLVDRPEALVRPAIVLRVLASRRGRRTAA</sequence>
<keyword evidence="3" id="KW-1185">Reference proteome</keyword>
<protein>
    <submittedName>
        <fullName evidence="2">FAD-binding monooxygenase</fullName>
    </submittedName>
</protein>
<feature type="domain" description="FAD-binding" evidence="1">
    <location>
        <begin position="10"/>
        <end position="345"/>
    </location>
</feature>
<keyword evidence="2" id="KW-0503">Monooxygenase</keyword>
<name>A0ABN2R0C1_9ACTN</name>
<reference evidence="2 3" key="1">
    <citation type="journal article" date="2019" name="Int. J. Syst. Evol. Microbiol.">
        <title>The Global Catalogue of Microorganisms (GCM) 10K type strain sequencing project: providing services to taxonomists for standard genome sequencing and annotation.</title>
        <authorList>
            <consortium name="The Broad Institute Genomics Platform"/>
            <consortium name="The Broad Institute Genome Sequencing Center for Infectious Disease"/>
            <person name="Wu L."/>
            <person name="Ma J."/>
        </authorList>
    </citation>
    <scope>NUCLEOTIDE SEQUENCE [LARGE SCALE GENOMIC DNA]</scope>
    <source>
        <strain evidence="2 3">JCM 16013</strain>
    </source>
</reference>
<evidence type="ECO:0000313" key="3">
    <source>
        <dbReference type="Proteomes" id="UP001499854"/>
    </source>
</evidence>